<dbReference type="InterPro" id="IPR007060">
    <property type="entry name" value="FtsL/DivIC"/>
</dbReference>
<organism evidence="10 11">
    <name type="scientific">Carnobacterium viridans</name>
    <dbReference type="NCBI Taxonomy" id="174587"/>
    <lineage>
        <taxon>Bacteria</taxon>
        <taxon>Bacillati</taxon>
        <taxon>Bacillota</taxon>
        <taxon>Bacilli</taxon>
        <taxon>Lactobacillales</taxon>
        <taxon>Carnobacteriaceae</taxon>
        <taxon>Carnobacterium</taxon>
    </lineage>
</organism>
<evidence type="ECO:0000256" key="4">
    <source>
        <dbReference type="ARBA" id="ARBA00022989"/>
    </source>
</evidence>
<proteinExistence type="inferred from homology"/>
<dbReference type="RefSeq" id="WP_035022180.1">
    <property type="nucleotide sequence ID" value="NZ_CP084916.1"/>
</dbReference>
<keyword evidence="6 7" id="KW-0131">Cell cycle</keyword>
<feature type="transmembrane region" description="Helical" evidence="7">
    <location>
        <begin position="46"/>
        <end position="65"/>
    </location>
</feature>
<dbReference type="HAMAP" id="MF_00910">
    <property type="entry name" value="FtsL"/>
    <property type="match status" value="1"/>
</dbReference>
<keyword evidence="2 7" id="KW-0132">Cell division</keyword>
<keyword evidence="4 7" id="KW-1133">Transmembrane helix</keyword>
<gene>
    <name evidence="7" type="primary">ftsL</name>
    <name evidence="10" type="ORF">SAMN04487752_2621</name>
</gene>
<name>A0A1H1BKC4_9LACT</name>
<dbReference type="AlphaFoldDB" id="A0A1H1BKC4"/>
<accession>A0A1H1BKC4</accession>
<reference evidence="11" key="1">
    <citation type="submission" date="2016-10" db="EMBL/GenBank/DDBJ databases">
        <authorList>
            <person name="Varghese N."/>
            <person name="Submissions S."/>
        </authorList>
    </citation>
    <scope>NUCLEOTIDE SEQUENCE [LARGE SCALE GENOMIC DNA]</scope>
    <source>
        <strain evidence="11">MPL-11</strain>
    </source>
</reference>
<dbReference type="Proteomes" id="UP000199481">
    <property type="component" value="Unassembled WGS sequence"/>
</dbReference>
<protein>
    <recommendedName>
        <fullName evidence="7 8">Cell division protein FtsL</fullName>
    </recommendedName>
</protein>
<keyword evidence="9" id="KW-0175">Coiled coil</keyword>
<evidence type="ECO:0000256" key="2">
    <source>
        <dbReference type="ARBA" id="ARBA00022618"/>
    </source>
</evidence>
<dbReference type="GO" id="GO:0043093">
    <property type="term" value="P:FtsZ-dependent cytokinesis"/>
    <property type="evidence" value="ECO:0007669"/>
    <property type="project" value="UniProtKB-UniRule"/>
</dbReference>
<comment type="similarity">
    <text evidence="7">Belongs to the FtsL family.</text>
</comment>
<evidence type="ECO:0000256" key="5">
    <source>
        <dbReference type="ARBA" id="ARBA00023136"/>
    </source>
</evidence>
<evidence type="ECO:0000256" key="6">
    <source>
        <dbReference type="ARBA" id="ARBA00023306"/>
    </source>
</evidence>
<dbReference type="Pfam" id="PF04977">
    <property type="entry name" value="DivIC"/>
    <property type="match status" value="1"/>
</dbReference>
<dbReference type="OrthoDB" id="2134768at2"/>
<feature type="coiled-coil region" evidence="9">
    <location>
        <begin position="76"/>
        <end position="103"/>
    </location>
</feature>
<evidence type="ECO:0000256" key="7">
    <source>
        <dbReference type="HAMAP-Rule" id="MF_00910"/>
    </source>
</evidence>
<dbReference type="InterPro" id="IPR011922">
    <property type="entry name" value="Cell_div_FtsL"/>
</dbReference>
<dbReference type="GO" id="GO:0005886">
    <property type="term" value="C:plasma membrane"/>
    <property type="evidence" value="ECO:0007669"/>
    <property type="project" value="UniProtKB-SubCell"/>
</dbReference>
<keyword evidence="5 7" id="KW-0472">Membrane</keyword>
<evidence type="ECO:0000256" key="1">
    <source>
        <dbReference type="ARBA" id="ARBA00022475"/>
    </source>
</evidence>
<keyword evidence="1 7" id="KW-1003">Cell membrane</keyword>
<evidence type="ECO:0000256" key="8">
    <source>
        <dbReference type="NCBIfam" id="TIGR02209"/>
    </source>
</evidence>
<dbReference type="GO" id="GO:0032153">
    <property type="term" value="C:cell division site"/>
    <property type="evidence" value="ECO:0007669"/>
    <property type="project" value="UniProtKB-UniRule"/>
</dbReference>
<evidence type="ECO:0000256" key="3">
    <source>
        <dbReference type="ARBA" id="ARBA00022692"/>
    </source>
</evidence>
<evidence type="ECO:0000313" key="10">
    <source>
        <dbReference type="EMBL" id="SDQ52210.1"/>
    </source>
</evidence>
<comment type="subcellular location">
    <subcellularLocation>
        <location evidence="7">Cell membrane</location>
        <topology evidence="7">Single-pass type II membrane protein</topology>
    </subcellularLocation>
    <text evidence="7">Localizes to the division septum where it forms a ring structure.</text>
</comment>
<evidence type="ECO:0000256" key="9">
    <source>
        <dbReference type="SAM" id="Coils"/>
    </source>
</evidence>
<sequence length="127" mass="14341">MPLESNLARNLEVEVPFQPQTTPTPKKEKIHTPFTKRIGITKGEKLLISSVLIILFALIAISISLEITIASTNRTLQDATTSIAETTTVNENLEQEVQELSRYDRVYEIANKFGLEMNEENVRNVIK</sequence>
<dbReference type="EMBL" id="FNJW01000008">
    <property type="protein sequence ID" value="SDQ52210.1"/>
    <property type="molecule type" value="Genomic_DNA"/>
</dbReference>
<comment type="function">
    <text evidence="7">Essential cell division protein.</text>
</comment>
<dbReference type="NCBIfam" id="TIGR02209">
    <property type="entry name" value="ftsL_broad"/>
    <property type="match status" value="1"/>
</dbReference>
<keyword evidence="11" id="KW-1185">Reference proteome</keyword>
<evidence type="ECO:0000313" key="11">
    <source>
        <dbReference type="Proteomes" id="UP000199481"/>
    </source>
</evidence>
<keyword evidence="3 7" id="KW-0812">Transmembrane</keyword>